<proteinExistence type="predicted"/>
<comment type="caution">
    <text evidence="2">The sequence shown here is derived from an EMBL/GenBank/DDBJ whole genome shotgun (WGS) entry which is preliminary data.</text>
</comment>
<dbReference type="InterPro" id="IPR029262">
    <property type="entry name" value="RPOL_N"/>
</dbReference>
<sequence length="120" mass="13911">SLDKLSPSGESLLIMAEEMGNRVYNFQMIERLGSIYNSYSELLANDTETNGVLPREFWTSLEMDSDDTPWPLVLMVQLGSFLVDLMVHELKIWSNILNPAQEKKLIPILYHMYTFRSNHK</sequence>
<organism evidence="2 3">
    <name type="scientific">Cirrhinus mrigala</name>
    <name type="common">Mrigala</name>
    <dbReference type="NCBI Taxonomy" id="683832"/>
    <lineage>
        <taxon>Eukaryota</taxon>
        <taxon>Metazoa</taxon>
        <taxon>Chordata</taxon>
        <taxon>Craniata</taxon>
        <taxon>Vertebrata</taxon>
        <taxon>Euteleostomi</taxon>
        <taxon>Actinopterygii</taxon>
        <taxon>Neopterygii</taxon>
        <taxon>Teleostei</taxon>
        <taxon>Ostariophysi</taxon>
        <taxon>Cypriniformes</taxon>
        <taxon>Cyprinidae</taxon>
        <taxon>Labeoninae</taxon>
        <taxon>Labeonini</taxon>
        <taxon>Cirrhinus</taxon>
    </lineage>
</organism>
<reference evidence="2 3" key="1">
    <citation type="submission" date="2024-05" db="EMBL/GenBank/DDBJ databases">
        <title>Genome sequencing and assembly of Indian major carp, Cirrhinus mrigala (Hamilton, 1822).</title>
        <authorList>
            <person name="Mohindra V."/>
            <person name="Chowdhury L.M."/>
            <person name="Lal K."/>
            <person name="Jena J.K."/>
        </authorList>
    </citation>
    <scope>NUCLEOTIDE SEQUENCE [LARGE SCALE GENOMIC DNA]</scope>
    <source>
        <strain evidence="2">CM1030</strain>
        <tissue evidence="2">Blood</tissue>
    </source>
</reference>
<dbReference type="EMBL" id="JAMKFB020000022">
    <property type="protein sequence ID" value="KAL0160285.1"/>
    <property type="molecule type" value="Genomic_DNA"/>
</dbReference>
<evidence type="ECO:0000313" key="2">
    <source>
        <dbReference type="EMBL" id="KAL0160285.1"/>
    </source>
</evidence>
<dbReference type="Proteomes" id="UP001529510">
    <property type="component" value="Unassembled WGS sequence"/>
</dbReference>
<keyword evidence="3" id="KW-1185">Reference proteome</keyword>
<evidence type="ECO:0000313" key="3">
    <source>
        <dbReference type="Proteomes" id="UP001529510"/>
    </source>
</evidence>
<gene>
    <name evidence="2" type="ORF">M9458_044010</name>
</gene>
<dbReference type="SUPFAM" id="SSF56672">
    <property type="entry name" value="DNA/RNA polymerases"/>
    <property type="match status" value="1"/>
</dbReference>
<dbReference type="Pfam" id="PF14700">
    <property type="entry name" value="RPOL_N"/>
    <property type="match status" value="1"/>
</dbReference>
<feature type="non-terminal residue" evidence="2">
    <location>
        <position position="1"/>
    </location>
</feature>
<feature type="non-terminal residue" evidence="2">
    <location>
        <position position="120"/>
    </location>
</feature>
<protein>
    <recommendedName>
        <fullName evidence="1">DNA-directed RNA polymerase N-terminal domain-containing protein</fullName>
    </recommendedName>
</protein>
<evidence type="ECO:0000259" key="1">
    <source>
        <dbReference type="Pfam" id="PF14700"/>
    </source>
</evidence>
<feature type="domain" description="DNA-directed RNA polymerase N-terminal" evidence="1">
    <location>
        <begin position="27"/>
        <end position="120"/>
    </location>
</feature>
<dbReference type="AlphaFoldDB" id="A0ABD0NFQ1"/>
<dbReference type="InterPro" id="IPR043502">
    <property type="entry name" value="DNA/RNA_pol_sf"/>
</dbReference>
<accession>A0ABD0NFQ1</accession>
<name>A0ABD0NFQ1_CIRMR</name>